<comment type="caution">
    <text evidence="2">The sequence shown here is derived from an EMBL/GenBank/DDBJ whole genome shotgun (WGS) entry which is preliminary data.</text>
</comment>
<dbReference type="InterPro" id="IPR051396">
    <property type="entry name" value="Bact_Antivir_Def_Nuclease"/>
</dbReference>
<dbReference type="InterPro" id="IPR027417">
    <property type="entry name" value="P-loop_NTPase"/>
</dbReference>
<dbReference type="Gene3D" id="3.40.50.300">
    <property type="entry name" value="P-loop containing nucleotide triphosphate hydrolases"/>
    <property type="match status" value="1"/>
</dbReference>
<gene>
    <name evidence="2" type="ORF">C9F01_01470</name>
</gene>
<protein>
    <recommendedName>
        <fullName evidence="1">ATPase AAA-type core domain-containing protein</fullName>
    </recommendedName>
</protein>
<evidence type="ECO:0000259" key="1">
    <source>
        <dbReference type="Pfam" id="PF13304"/>
    </source>
</evidence>
<reference evidence="2 3" key="1">
    <citation type="submission" date="2018-03" db="EMBL/GenBank/DDBJ databases">
        <title>Non-Typhoidal Salmonella genome sequencing and assembly.</title>
        <authorList>
            <person name="Matchawe C."/>
        </authorList>
    </citation>
    <scope>NUCLEOTIDE SEQUENCE [LARGE SCALE GENOMIC DNA]</scope>
    <source>
        <strain evidence="2 3">100ev</strain>
    </source>
</reference>
<dbReference type="GO" id="GO:0016887">
    <property type="term" value="F:ATP hydrolysis activity"/>
    <property type="evidence" value="ECO:0007669"/>
    <property type="project" value="InterPro"/>
</dbReference>
<dbReference type="EMBL" id="PYJU01000009">
    <property type="protein sequence ID" value="TGC38054.1"/>
    <property type="molecule type" value="Genomic_DNA"/>
</dbReference>
<dbReference type="PIRSF" id="PIRSF029347">
    <property type="entry name" value="RecF"/>
    <property type="match status" value="1"/>
</dbReference>
<proteinExistence type="predicted"/>
<evidence type="ECO:0000313" key="2">
    <source>
        <dbReference type="EMBL" id="TGC38054.1"/>
    </source>
</evidence>
<accession>A0A659MFE2</accession>
<organism evidence="2 3">
    <name type="scientific">Salmonella enterica subsp. enterica serovar Wernigerode</name>
    <dbReference type="NCBI Taxonomy" id="2565187"/>
    <lineage>
        <taxon>Bacteria</taxon>
        <taxon>Pseudomonadati</taxon>
        <taxon>Pseudomonadota</taxon>
        <taxon>Gammaproteobacteria</taxon>
        <taxon>Enterobacterales</taxon>
        <taxon>Enterobacteriaceae</taxon>
        <taxon>Salmonella</taxon>
    </lineage>
</organism>
<dbReference type="RefSeq" id="WP_135491263.1">
    <property type="nucleotide sequence ID" value="NZ_PYJU01000009.1"/>
</dbReference>
<feature type="domain" description="ATPase AAA-type core" evidence="1">
    <location>
        <begin position="28"/>
        <end position="313"/>
    </location>
</feature>
<name>A0A659MFE2_SALET</name>
<dbReference type="SUPFAM" id="SSF52540">
    <property type="entry name" value="P-loop containing nucleoside triphosphate hydrolases"/>
    <property type="match status" value="1"/>
</dbReference>
<dbReference type="GO" id="GO:0005524">
    <property type="term" value="F:ATP binding"/>
    <property type="evidence" value="ECO:0007669"/>
    <property type="project" value="InterPro"/>
</dbReference>
<dbReference type="InterPro" id="IPR003959">
    <property type="entry name" value="ATPase_AAA_core"/>
</dbReference>
<dbReference type="PANTHER" id="PTHR43581:SF2">
    <property type="entry name" value="EXCINUCLEASE ATPASE SUBUNIT"/>
    <property type="match status" value="1"/>
</dbReference>
<dbReference type="PANTHER" id="PTHR43581">
    <property type="entry name" value="ATP/GTP PHOSPHATASE"/>
    <property type="match status" value="1"/>
</dbReference>
<dbReference type="Pfam" id="PF13304">
    <property type="entry name" value="AAA_21"/>
    <property type="match status" value="1"/>
</dbReference>
<dbReference type="InterPro" id="IPR014555">
    <property type="entry name" value="RecF-like"/>
</dbReference>
<sequence>MAELPIVKHLKIEKLFGYNDININFNAVTVIVGKNGMGKTTLLKILQCLLSDKADTSILKKCKSAYISLSGNNKITYGETPKEELSDFAKSVIEYTLESFTNDKFISKKMLNIMKESIENKDIMDKWLLSIAPENYKNSNLYHTFNRHIRYSNPHRKVNVRYISTVNISANSDKNLDIGNSIEKNILNLAIEDELRGLTTSKNNKKVISILIETLNELFSETRKICKIKNNIFFCEDTISKEILNISQLSSGERQLIYILATAANTYGKPAVFLMDEPEISLHMSWQETIINSIRKINPQIQLIIVTHSPAIVMNGYMDAYVDIKNIVTESSHG</sequence>
<dbReference type="CDD" id="cd00267">
    <property type="entry name" value="ABC_ATPase"/>
    <property type="match status" value="1"/>
</dbReference>
<dbReference type="Proteomes" id="UP000297878">
    <property type="component" value="Unassembled WGS sequence"/>
</dbReference>
<dbReference type="AlphaFoldDB" id="A0A659MFE2"/>
<evidence type="ECO:0000313" key="3">
    <source>
        <dbReference type="Proteomes" id="UP000297878"/>
    </source>
</evidence>